<proteinExistence type="predicted"/>
<evidence type="ECO:0000313" key="1">
    <source>
        <dbReference type="EMBL" id="BBB01332.1"/>
    </source>
</evidence>
<keyword evidence="2" id="KW-1185">Reference proteome</keyword>
<dbReference type="EMBL" id="AP018365">
    <property type="protein sequence ID" value="BBB01332.1"/>
    <property type="molecule type" value="Genomic_DNA"/>
</dbReference>
<dbReference type="Proteomes" id="UP000595703">
    <property type="component" value="Chromosome"/>
</dbReference>
<gene>
    <name evidence="1" type="ORF">RVR_8696</name>
</gene>
<dbReference type="KEGG" id="arev:RVR_8696"/>
<dbReference type="AlphaFoldDB" id="A0A7U3UZ51"/>
<organism evidence="1 2">
    <name type="scientific">Actinacidiphila reveromycinica</name>
    <dbReference type="NCBI Taxonomy" id="659352"/>
    <lineage>
        <taxon>Bacteria</taxon>
        <taxon>Bacillati</taxon>
        <taxon>Actinomycetota</taxon>
        <taxon>Actinomycetes</taxon>
        <taxon>Kitasatosporales</taxon>
        <taxon>Streptomycetaceae</taxon>
        <taxon>Actinacidiphila</taxon>
    </lineage>
</organism>
<evidence type="ECO:0000313" key="2">
    <source>
        <dbReference type="Proteomes" id="UP000595703"/>
    </source>
</evidence>
<reference evidence="1 2" key="2">
    <citation type="journal article" date="2011" name="J. Antibiot.">
        <title>Furaquinocins I and J: novel polyketide isoprenoid hybrid compounds from Streptomyces reveromyceticus SN-593.</title>
        <authorList>
            <person name="Panthee S."/>
            <person name="Takahashi S."/>
            <person name="Takagi H."/>
            <person name="Nogawa T."/>
            <person name="Oowada E."/>
            <person name="Uramoto M."/>
            <person name="Osada H."/>
        </authorList>
    </citation>
    <scope>NUCLEOTIDE SEQUENCE [LARGE SCALE GENOMIC DNA]</scope>
    <source>
        <strain evidence="1 2">SN-593</strain>
    </source>
</reference>
<reference evidence="1 2" key="4">
    <citation type="journal article" date="2020" name="Sci. Rep.">
        <title>beta-carboline chemical signals induce reveromycin production through a LuxR family regulator in Streptomyces sp. SN-593.</title>
        <authorList>
            <person name="Panthee S."/>
            <person name="Kito N."/>
            <person name="Hayashi T."/>
            <person name="Shimizu T."/>
            <person name="Ishikawa J."/>
            <person name="Hamamoto H."/>
            <person name="Osada H."/>
            <person name="Takahashi S."/>
        </authorList>
    </citation>
    <scope>NUCLEOTIDE SEQUENCE [LARGE SCALE GENOMIC DNA]</scope>
    <source>
        <strain evidence="1 2">SN-593</strain>
    </source>
</reference>
<reference evidence="1 2" key="1">
    <citation type="journal article" date="2010" name="J. Bacteriol.">
        <title>Biochemical characterization of a novel indole prenyltransferase from Streptomyces sp. SN-593.</title>
        <authorList>
            <person name="Takahashi S."/>
            <person name="Takagi H."/>
            <person name="Toyoda A."/>
            <person name="Uramoto M."/>
            <person name="Nogawa T."/>
            <person name="Ueki M."/>
            <person name="Sakaki Y."/>
            <person name="Osada H."/>
        </authorList>
    </citation>
    <scope>NUCLEOTIDE SEQUENCE [LARGE SCALE GENOMIC DNA]</scope>
    <source>
        <strain evidence="1 2">SN-593</strain>
    </source>
</reference>
<name>A0A7U3UZ51_9ACTN</name>
<protein>
    <submittedName>
        <fullName evidence="1">Uncharacterized protein</fullName>
    </submittedName>
</protein>
<accession>A0A7U3UZ51</accession>
<sequence length="90" mass="9727">MTLMSDASRAATEHSEAGLRHVWWGLVRLTERLMGEPRGSTEGGYSVRGQDWTPTAGGMTLAEVQDALGHIDEDAMRKAQESLGGAGRTR</sequence>
<reference evidence="1 2" key="3">
    <citation type="journal article" date="2011" name="Nat. Chem. Biol.">
        <title>Reveromycin A biosynthesis uses RevG and RevJ for stereospecific spiroacetal formation.</title>
        <authorList>
            <person name="Takahashi S."/>
            <person name="Toyoda A."/>
            <person name="Sekiyama Y."/>
            <person name="Takagi H."/>
            <person name="Nogawa T."/>
            <person name="Uramoto M."/>
            <person name="Suzuki R."/>
            <person name="Koshino H."/>
            <person name="Kumano T."/>
            <person name="Panthee S."/>
            <person name="Dairi T."/>
            <person name="Ishikawa J."/>
            <person name="Ikeda H."/>
            <person name="Sakaki Y."/>
            <person name="Osada H."/>
        </authorList>
    </citation>
    <scope>NUCLEOTIDE SEQUENCE [LARGE SCALE GENOMIC DNA]</scope>
    <source>
        <strain evidence="1 2">SN-593</strain>
    </source>
</reference>